<dbReference type="PROSITE" id="PS50893">
    <property type="entry name" value="ABC_TRANSPORTER_2"/>
    <property type="match status" value="1"/>
</dbReference>
<dbReference type="RefSeq" id="WP_026419784.1">
    <property type="nucleotide sequence ID" value="NZ_AUBJ02000001.1"/>
</dbReference>
<dbReference type="InterPro" id="IPR017871">
    <property type="entry name" value="ABC_transporter-like_CS"/>
</dbReference>
<dbReference type="GO" id="GO:0005524">
    <property type="term" value="F:ATP binding"/>
    <property type="evidence" value="ECO:0007669"/>
    <property type="project" value="UniProtKB-KW"/>
</dbReference>
<comment type="caution">
    <text evidence="4">The sequence shown here is derived from an EMBL/GenBank/DDBJ whole genome shotgun (WGS) entry which is preliminary data.</text>
</comment>
<evidence type="ECO:0000256" key="1">
    <source>
        <dbReference type="ARBA" id="ARBA00022741"/>
    </source>
</evidence>
<keyword evidence="1" id="KW-0547">Nucleotide-binding</keyword>
<organism evidence="4 5">
    <name type="scientific">Actinoalloteichus caeruleus DSM 43889</name>
    <dbReference type="NCBI Taxonomy" id="1120930"/>
    <lineage>
        <taxon>Bacteria</taxon>
        <taxon>Bacillati</taxon>
        <taxon>Actinomycetota</taxon>
        <taxon>Actinomycetes</taxon>
        <taxon>Pseudonocardiales</taxon>
        <taxon>Pseudonocardiaceae</taxon>
        <taxon>Actinoalloteichus</taxon>
        <taxon>Actinoalloteichus cyanogriseus</taxon>
    </lineage>
</organism>
<dbReference type="SUPFAM" id="SSF52540">
    <property type="entry name" value="P-loop containing nucleoside triphosphate hydrolases"/>
    <property type="match status" value="1"/>
</dbReference>
<dbReference type="InterPro" id="IPR003439">
    <property type="entry name" value="ABC_transporter-like_ATP-bd"/>
</dbReference>
<dbReference type="InterPro" id="IPR003593">
    <property type="entry name" value="AAA+_ATPase"/>
</dbReference>
<dbReference type="Pfam" id="PF00005">
    <property type="entry name" value="ABC_tran"/>
    <property type="match status" value="1"/>
</dbReference>
<keyword evidence="5" id="KW-1185">Reference proteome</keyword>
<dbReference type="InterPro" id="IPR027417">
    <property type="entry name" value="P-loop_NTPase"/>
</dbReference>
<sequence length="239" mass="24676">MTVAEARLRVRGLGRGFNQGGGRIEVLDGLDLDVAAGEVVTVSGPSGSGKSTLFTLLAAFDRPDSGSVEVLGDEVTPLTPWTSLAVLPQTMGLSEELTLAENVALPLRMLTTRTPEEVADRVDSLLGGLGVAALADRYPLQVSFGQRQRVALARALAVRPAVLLADEPTAHLDHASLSTVLVALRAAADEGTAVLVATHDDEVHAVADRCLVLSEGRLVPGLVGADGLVPAPAGRVETG</sequence>
<accession>A0ABT1JC44</accession>
<reference evidence="4 5" key="2">
    <citation type="submission" date="2022-06" db="EMBL/GenBank/DDBJ databases">
        <title>Genomic Encyclopedia of Type Strains, Phase I: the one thousand microbial genomes (KMG-I) project.</title>
        <authorList>
            <person name="Kyrpides N."/>
        </authorList>
    </citation>
    <scope>NUCLEOTIDE SEQUENCE [LARGE SCALE GENOMIC DNA]</scope>
    <source>
        <strain evidence="4 5">DSM 43889</strain>
    </source>
</reference>
<dbReference type="EMBL" id="AUBJ02000001">
    <property type="protein sequence ID" value="MCP2330065.1"/>
    <property type="molecule type" value="Genomic_DNA"/>
</dbReference>
<feature type="domain" description="ABC transporter" evidence="3">
    <location>
        <begin position="8"/>
        <end position="238"/>
    </location>
</feature>
<name>A0ABT1JC44_ACTCY</name>
<dbReference type="PROSITE" id="PS00211">
    <property type="entry name" value="ABC_TRANSPORTER_1"/>
    <property type="match status" value="1"/>
</dbReference>
<dbReference type="SMART" id="SM00382">
    <property type="entry name" value="AAA"/>
    <property type="match status" value="1"/>
</dbReference>
<evidence type="ECO:0000313" key="4">
    <source>
        <dbReference type="EMBL" id="MCP2330065.1"/>
    </source>
</evidence>
<evidence type="ECO:0000256" key="2">
    <source>
        <dbReference type="ARBA" id="ARBA00022840"/>
    </source>
</evidence>
<evidence type="ECO:0000313" key="5">
    <source>
        <dbReference type="Proteomes" id="UP000791080"/>
    </source>
</evidence>
<dbReference type="Gene3D" id="3.40.50.300">
    <property type="entry name" value="P-loop containing nucleotide triphosphate hydrolases"/>
    <property type="match status" value="1"/>
</dbReference>
<keyword evidence="2 4" id="KW-0067">ATP-binding</keyword>
<proteinExistence type="predicted"/>
<dbReference type="PANTHER" id="PTHR24220">
    <property type="entry name" value="IMPORT ATP-BINDING PROTEIN"/>
    <property type="match status" value="1"/>
</dbReference>
<reference evidence="4 5" key="1">
    <citation type="submission" date="2013-07" db="EMBL/GenBank/DDBJ databases">
        <authorList>
            <consortium name="DOE Joint Genome Institute"/>
            <person name="Reeve W."/>
            <person name="Huntemann M."/>
            <person name="Han J."/>
            <person name="Chen A."/>
            <person name="Kyrpides N."/>
            <person name="Mavromatis K."/>
            <person name="Markowitz V."/>
            <person name="Palaniappan K."/>
            <person name="Ivanova N."/>
            <person name="Schaumberg A."/>
            <person name="Pati A."/>
            <person name="Liolios K."/>
            <person name="Nordberg H.P."/>
            <person name="Cantor M.N."/>
            <person name="Hua S.X."/>
            <person name="Woyke T."/>
        </authorList>
    </citation>
    <scope>NUCLEOTIDE SEQUENCE [LARGE SCALE GENOMIC DNA]</scope>
    <source>
        <strain evidence="4 5">DSM 43889</strain>
    </source>
</reference>
<dbReference type="Proteomes" id="UP000791080">
    <property type="component" value="Unassembled WGS sequence"/>
</dbReference>
<evidence type="ECO:0000259" key="3">
    <source>
        <dbReference type="PROSITE" id="PS50893"/>
    </source>
</evidence>
<dbReference type="InterPro" id="IPR015854">
    <property type="entry name" value="ABC_transpr_LolD-like"/>
</dbReference>
<protein>
    <submittedName>
        <fullName evidence="4">ABC transport system ATP-binding protein</fullName>
    </submittedName>
</protein>
<gene>
    <name evidence="4" type="ORF">G443_000335</name>
</gene>
<dbReference type="PANTHER" id="PTHR24220:SF685">
    <property type="entry name" value="ABC TRANSPORTER RELATED"/>
    <property type="match status" value="1"/>
</dbReference>